<dbReference type="NCBIfam" id="TIGR00879">
    <property type="entry name" value="SP"/>
    <property type="match status" value="1"/>
</dbReference>
<keyword evidence="4 9" id="KW-0812">Transmembrane</keyword>
<dbReference type="AlphaFoldDB" id="G3AX07"/>
<dbReference type="PROSITE" id="PS50850">
    <property type="entry name" value="MFS"/>
    <property type="match status" value="1"/>
</dbReference>
<comment type="similarity">
    <text evidence="2 7">Belongs to the major facilitator superfamily. Sugar transporter (TC 2.A.1.1) family.</text>
</comment>
<name>G3AX07_CANTC</name>
<dbReference type="RefSeq" id="XP_006683914.1">
    <property type="nucleotide sequence ID" value="XM_006683851.1"/>
</dbReference>
<feature type="transmembrane region" description="Helical" evidence="9">
    <location>
        <begin position="126"/>
        <end position="146"/>
    </location>
</feature>
<dbReference type="InterPro" id="IPR005829">
    <property type="entry name" value="Sugar_transporter_CS"/>
</dbReference>
<evidence type="ECO:0000256" key="3">
    <source>
        <dbReference type="ARBA" id="ARBA00022448"/>
    </source>
</evidence>
<feature type="transmembrane region" description="Helical" evidence="9">
    <location>
        <begin position="449"/>
        <end position="470"/>
    </location>
</feature>
<evidence type="ECO:0000256" key="6">
    <source>
        <dbReference type="ARBA" id="ARBA00023136"/>
    </source>
</evidence>
<feature type="transmembrane region" description="Helical" evidence="9">
    <location>
        <begin position="152"/>
        <end position="175"/>
    </location>
</feature>
<organism evidence="12">
    <name type="scientific">Candida tenuis (strain ATCC 10573 / BCRC 21748 / CBS 615 / JCM 9827 / NBRC 10315 / NRRL Y-1498 / VKM Y-70)</name>
    <name type="common">Yeast</name>
    <name type="synonym">Yamadazyma tenuis</name>
    <dbReference type="NCBI Taxonomy" id="590646"/>
    <lineage>
        <taxon>Eukaryota</taxon>
        <taxon>Fungi</taxon>
        <taxon>Dikarya</taxon>
        <taxon>Ascomycota</taxon>
        <taxon>Saccharomycotina</taxon>
        <taxon>Pichiomycetes</taxon>
        <taxon>Debaryomycetaceae</taxon>
        <taxon>Yamadazyma</taxon>
    </lineage>
</organism>
<dbReference type="GO" id="GO:0016020">
    <property type="term" value="C:membrane"/>
    <property type="evidence" value="ECO:0007669"/>
    <property type="project" value="UniProtKB-SubCell"/>
</dbReference>
<dbReference type="Proteomes" id="UP000000707">
    <property type="component" value="Unassembled WGS sequence"/>
</dbReference>
<evidence type="ECO:0000256" key="4">
    <source>
        <dbReference type="ARBA" id="ARBA00022692"/>
    </source>
</evidence>
<dbReference type="PROSITE" id="PS00216">
    <property type="entry name" value="SUGAR_TRANSPORT_1"/>
    <property type="match status" value="1"/>
</dbReference>
<feature type="transmembrane region" description="Helical" evidence="9">
    <location>
        <begin position="219"/>
        <end position="238"/>
    </location>
</feature>
<feature type="region of interest" description="Disordered" evidence="8">
    <location>
        <begin position="526"/>
        <end position="556"/>
    </location>
</feature>
<dbReference type="InterPro" id="IPR050360">
    <property type="entry name" value="MFS_Sugar_Transporters"/>
</dbReference>
<protein>
    <recommendedName>
        <fullName evidence="10">Major facilitator superfamily (MFS) profile domain-containing protein</fullName>
    </recommendedName>
</protein>
<reference evidence="11 12" key="1">
    <citation type="journal article" date="2011" name="Proc. Natl. Acad. Sci. U.S.A.">
        <title>Comparative genomics of xylose-fermenting fungi for enhanced biofuel production.</title>
        <authorList>
            <person name="Wohlbach D.J."/>
            <person name="Kuo A."/>
            <person name="Sato T.K."/>
            <person name="Potts K.M."/>
            <person name="Salamov A.A."/>
            <person name="LaButti K.M."/>
            <person name="Sun H."/>
            <person name="Clum A."/>
            <person name="Pangilinan J.L."/>
            <person name="Lindquist E.A."/>
            <person name="Lucas S."/>
            <person name="Lapidus A."/>
            <person name="Jin M."/>
            <person name="Gunawan C."/>
            <person name="Balan V."/>
            <person name="Dale B.E."/>
            <person name="Jeffries T.W."/>
            <person name="Zinkel R."/>
            <person name="Barry K.W."/>
            <person name="Grigoriev I.V."/>
            <person name="Gasch A.P."/>
        </authorList>
    </citation>
    <scope>NUCLEOTIDE SEQUENCE [LARGE SCALE GENOMIC DNA]</scope>
    <source>
        <strain evidence="12">ATCC 10573 / BCRC 21748 / CBS 615 / JCM 9827 / NBRC 10315 / NRRL Y-1498 / VKM Y-70</strain>
    </source>
</reference>
<feature type="compositionally biased region" description="Basic and acidic residues" evidence="8">
    <location>
        <begin position="543"/>
        <end position="556"/>
    </location>
</feature>
<keyword evidence="6 9" id="KW-0472">Membrane</keyword>
<keyword evidence="12" id="KW-1185">Reference proteome</keyword>
<comment type="subcellular location">
    <subcellularLocation>
        <location evidence="1">Membrane</location>
        <topology evidence="1">Multi-pass membrane protein</topology>
    </subcellularLocation>
</comment>
<evidence type="ECO:0000313" key="11">
    <source>
        <dbReference type="EMBL" id="EGV66656.1"/>
    </source>
</evidence>
<evidence type="ECO:0000256" key="8">
    <source>
        <dbReference type="SAM" id="MobiDB-lite"/>
    </source>
</evidence>
<feature type="transmembrane region" description="Helical" evidence="9">
    <location>
        <begin position="476"/>
        <end position="497"/>
    </location>
</feature>
<dbReference type="STRING" id="590646.G3AX07"/>
<dbReference type="FunFam" id="1.20.1250.20:FF:000134">
    <property type="entry name" value="MFS sugar transporter protein"/>
    <property type="match status" value="1"/>
</dbReference>
<evidence type="ECO:0000256" key="7">
    <source>
        <dbReference type="RuleBase" id="RU003346"/>
    </source>
</evidence>
<evidence type="ECO:0000313" key="12">
    <source>
        <dbReference type="Proteomes" id="UP000000707"/>
    </source>
</evidence>
<dbReference type="eggNOG" id="KOG0254">
    <property type="taxonomic scope" value="Eukaryota"/>
</dbReference>
<evidence type="ECO:0000256" key="1">
    <source>
        <dbReference type="ARBA" id="ARBA00004141"/>
    </source>
</evidence>
<evidence type="ECO:0000256" key="2">
    <source>
        <dbReference type="ARBA" id="ARBA00010992"/>
    </source>
</evidence>
<dbReference type="Pfam" id="PF00083">
    <property type="entry name" value="Sugar_tr"/>
    <property type="match status" value="1"/>
</dbReference>
<feature type="transmembrane region" description="Helical" evidence="9">
    <location>
        <begin position="377"/>
        <end position="396"/>
    </location>
</feature>
<proteinExistence type="inferred from homology"/>
<dbReference type="InterPro" id="IPR036259">
    <property type="entry name" value="MFS_trans_sf"/>
</dbReference>
<evidence type="ECO:0000259" key="10">
    <source>
        <dbReference type="PROSITE" id="PS50850"/>
    </source>
</evidence>
<evidence type="ECO:0000256" key="9">
    <source>
        <dbReference type="SAM" id="Phobius"/>
    </source>
</evidence>
<dbReference type="HOGENOM" id="CLU_001265_30_13_1"/>
<dbReference type="GO" id="GO:0005351">
    <property type="term" value="F:carbohydrate:proton symporter activity"/>
    <property type="evidence" value="ECO:0007669"/>
    <property type="project" value="TreeGrafter"/>
</dbReference>
<dbReference type="KEGG" id="cten:18248598"/>
<dbReference type="Gene3D" id="1.20.1250.20">
    <property type="entry name" value="MFS general substrate transporter like domains"/>
    <property type="match status" value="1"/>
</dbReference>
<dbReference type="GeneID" id="18248598"/>
<dbReference type="PANTHER" id="PTHR48022:SF70">
    <property type="entry name" value="MONOSACCHARIDE TRANSPORTER, PUTATIVE (AFU_ORTHOLOGUE AFUA_5G14540)-RELATED"/>
    <property type="match status" value="1"/>
</dbReference>
<dbReference type="SUPFAM" id="SSF103473">
    <property type="entry name" value="MFS general substrate transporter"/>
    <property type="match status" value="1"/>
</dbReference>
<dbReference type="InterPro" id="IPR003663">
    <property type="entry name" value="Sugar/inositol_transpt"/>
</dbReference>
<gene>
    <name evidence="11" type="ORF">CANTEDRAFT_117814</name>
</gene>
<feature type="transmembrane region" description="Helical" evidence="9">
    <location>
        <begin position="187"/>
        <end position="207"/>
    </location>
</feature>
<dbReference type="OrthoDB" id="6133115at2759"/>
<accession>G3AX07</accession>
<keyword evidence="3 7" id="KW-0813">Transport</keyword>
<keyword evidence="5 9" id="KW-1133">Transmembrane helix</keyword>
<feature type="transmembrane region" description="Helical" evidence="9">
    <location>
        <begin position="310"/>
        <end position="328"/>
    </location>
</feature>
<feature type="transmembrane region" description="Helical" evidence="9">
    <location>
        <begin position="348"/>
        <end position="368"/>
    </location>
</feature>
<evidence type="ECO:0000256" key="5">
    <source>
        <dbReference type="ARBA" id="ARBA00022989"/>
    </source>
</evidence>
<sequence>MSDVESIKPEVSHDELADLRKEVEATADLNNPDASLQKLLARHPVSEFSKTRIKLYVLCVCLYLCPTMNGYDGSLATSISTLPSFLDYFNLHNSPASTGLFFAIYPIAAMASTPFIPLLCDGIGRVKTIIIGLSILCVGAIVSATVKTLNLLIFARFLLSFGANIASSAAPMLLMETLPPNRKSMGLFFNTFYYVGSIVCTWASYGTSIAYDDEKQFKIPLWLQLLCPGICLLFVWMYPESPRYLYSKNRIDDCRQFLIKYHAGGDPNHPIVLAELNQIAQSFEVSGLLKPRDYFDFSGFLRTRSRRHRSLLVVVWSWFNQFSGNQVISYYMTTLFLNLGIKNATTRLLLTAVNSIICFLFASAGAFAMERIGRRPALLYANTGFIISFIALAVSTKKFDDDNDNKQAAAAGIAFIYIFQAVFFSFAMTPLQPTYPSEILSNDMRARGMAMYMFISNAASTLNLYTAPLAMQNITYWYYVFYVFWDTFQLVVVYFLFVETSNLTLEEIEHVFDTSNAVKESVRLSKKAKSSKKGGYADEENVKEDVKEDAKEEVGV</sequence>
<feature type="transmembrane region" description="Helical" evidence="9">
    <location>
        <begin position="99"/>
        <end position="119"/>
    </location>
</feature>
<feature type="transmembrane region" description="Helical" evidence="9">
    <location>
        <begin position="55"/>
        <end position="79"/>
    </location>
</feature>
<dbReference type="InterPro" id="IPR005828">
    <property type="entry name" value="MFS_sugar_transport-like"/>
</dbReference>
<dbReference type="EMBL" id="GL996510">
    <property type="protein sequence ID" value="EGV66656.1"/>
    <property type="molecule type" value="Genomic_DNA"/>
</dbReference>
<feature type="domain" description="Major facilitator superfamily (MFS) profile" evidence="10">
    <location>
        <begin position="58"/>
        <end position="501"/>
    </location>
</feature>
<dbReference type="InterPro" id="IPR020846">
    <property type="entry name" value="MFS_dom"/>
</dbReference>
<feature type="transmembrane region" description="Helical" evidence="9">
    <location>
        <begin position="408"/>
        <end position="428"/>
    </location>
</feature>
<dbReference type="PANTHER" id="PTHR48022">
    <property type="entry name" value="PLASTIDIC GLUCOSE TRANSPORTER 4"/>
    <property type="match status" value="1"/>
</dbReference>